<evidence type="ECO:0000259" key="2">
    <source>
        <dbReference type="Pfam" id="PF00078"/>
    </source>
</evidence>
<dbReference type="InterPro" id="IPR043502">
    <property type="entry name" value="DNA/RNA_pol_sf"/>
</dbReference>
<reference evidence="3" key="1">
    <citation type="journal article" date="2020" name="Nat. Genet.">
        <title>Genomic diversifications of five Gossypium allopolyploid species and their impact on cotton improvement.</title>
        <authorList>
            <person name="Chen Z.J."/>
            <person name="Sreedasyam A."/>
            <person name="Ando A."/>
            <person name="Song Q."/>
            <person name="De Santiago L.M."/>
            <person name="Hulse-Kemp A.M."/>
            <person name="Ding M."/>
            <person name="Ye W."/>
            <person name="Kirkbride R.C."/>
            <person name="Jenkins J."/>
            <person name="Plott C."/>
            <person name="Lovell J."/>
            <person name="Lin Y.M."/>
            <person name="Vaughn R."/>
            <person name="Liu B."/>
            <person name="Simpson S."/>
            <person name="Scheffler B.E."/>
            <person name="Wen L."/>
            <person name="Saski C.A."/>
            <person name="Grover C.E."/>
            <person name="Hu G."/>
            <person name="Conover J.L."/>
            <person name="Carlson J.W."/>
            <person name="Shu S."/>
            <person name="Boston L.B."/>
            <person name="Williams M."/>
            <person name="Peterson D.G."/>
            <person name="McGee K."/>
            <person name="Jones D.C."/>
            <person name="Wendel J.F."/>
            <person name="Stelly D.M."/>
            <person name="Grimwood J."/>
            <person name="Schmutz J."/>
        </authorList>
    </citation>
    <scope>NUCLEOTIDE SEQUENCE [LARGE SCALE GENOMIC DNA]</scope>
    <source>
        <strain evidence="3">cv. TM-1</strain>
    </source>
</reference>
<dbReference type="Pfam" id="PF00078">
    <property type="entry name" value="RVT_1"/>
    <property type="match status" value="1"/>
</dbReference>
<evidence type="ECO:0000313" key="3">
    <source>
        <dbReference type="Proteomes" id="UP000818029"/>
    </source>
</evidence>
<dbReference type="PANTHER" id="PTHR24559:SF442">
    <property type="entry name" value="RNA-DIRECTED DNA POLYMERASE HOMOLOG"/>
    <property type="match status" value="1"/>
</dbReference>
<dbReference type="Proteomes" id="UP000818029">
    <property type="component" value="Chromosome D05"/>
</dbReference>
<gene>
    <name evidence="4" type="primary">LOC121217183</name>
</gene>
<dbReference type="RefSeq" id="XP_040948652.1">
    <property type="nucleotide sequence ID" value="XM_041092718.1"/>
</dbReference>
<feature type="domain" description="Reverse transcriptase" evidence="2">
    <location>
        <begin position="2"/>
        <end position="128"/>
    </location>
</feature>
<sequence length="252" mass="29772">MCVDFRAINKIIVKYRHPIPRLDDMLDEWSGAKIFTKIDLRSGYHQIRIREGDEWKIAFKTKHGLYEWLVMPFALTSAPSTFMRLMNHVLRAYIGKFCVVYFDDILIYSKSLEEHVQHLRAVLETLRQEYKKGKENIVADALSRRYTLLSYLDSKLLGFSYLKELYVADDDFGNIFAACENGSFEKFYRYEGFFFKEDAKKKADYVKELHQKVRANIEARTESYVQRVNKGRKRVIFKPGSDLRTSRLQEGE</sequence>
<name>A0ABM3A1P8_GOSHI</name>
<organism evidence="3 4">
    <name type="scientific">Gossypium hirsutum</name>
    <name type="common">Upland cotton</name>
    <name type="synonym">Gossypium mexicanum</name>
    <dbReference type="NCBI Taxonomy" id="3635"/>
    <lineage>
        <taxon>Eukaryota</taxon>
        <taxon>Viridiplantae</taxon>
        <taxon>Streptophyta</taxon>
        <taxon>Embryophyta</taxon>
        <taxon>Tracheophyta</taxon>
        <taxon>Spermatophyta</taxon>
        <taxon>Magnoliopsida</taxon>
        <taxon>eudicotyledons</taxon>
        <taxon>Gunneridae</taxon>
        <taxon>Pentapetalae</taxon>
        <taxon>rosids</taxon>
        <taxon>malvids</taxon>
        <taxon>Malvales</taxon>
        <taxon>Malvaceae</taxon>
        <taxon>Malvoideae</taxon>
        <taxon>Gossypium</taxon>
    </lineage>
</organism>
<dbReference type="CDD" id="cd01647">
    <property type="entry name" value="RT_LTR"/>
    <property type="match status" value="1"/>
</dbReference>
<evidence type="ECO:0000313" key="4">
    <source>
        <dbReference type="RefSeq" id="XP_040948652.1"/>
    </source>
</evidence>
<keyword evidence="3" id="KW-1185">Reference proteome</keyword>
<dbReference type="GeneID" id="121217183"/>
<dbReference type="InterPro" id="IPR000477">
    <property type="entry name" value="RT_dom"/>
</dbReference>
<proteinExistence type="predicted"/>
<dbReference type="Gene3D" id="3.30.70.270">
    <property type="match status" value="1"/>
</dbReference>
<dbReference type="InterPro" id="IPR053134">
    <property type="entry name" value="RNA-dir_DNA_polymerase"/>
</dbReference>
<evidence type="ECO:0000256" key="1">
    <source>
        <dbReference type="SAM" id="Coils"/>
    </source>
</evidence>
<dbReference type="PANTHER" id="PTHR24559">
    <property type="entry name" value="TRANSPOSON TY3-I GAG-POL POLYPROTEIN"/>
    <property type="match status" value="1"/>
</dbReference>
<dbReference type="SUPFAM" id="SSF56672">
    <property type="entry name" value="DNA/RNA polymerases"/>
    <property type="match status" value="1"/>
</dbReference>
<reference evidence="4" key="2">
    <citation type="submission" date="2025-08" db="UniProtKB">
        <authorList>
            <consortium name="RefSeq"/>
        </authorList>
    </citation>
    <scope>IDENTIFICATION</scope>
</reference>
<protein>
    <recommendedName>
        <fullName evidence="2">Reverse transcriptase domain-containing protein</fullName>
    </recommendedName>
</protein>
<feature type="coiled-coil region" evidence="1">
    <location>
        <begin position="109"/>
        <end position="136"/>
    </location>
</feature>
<accession>A0ABM3A1P8</accession>
<dbReference type="InterPro" id="IPR043128">
    <property type="entry name" value="Rev_trsase/Diguanyl_cyclase"/>
</dbReference>
<keyword evidence="1" id="KW-0175">Coiled coil</keyword>
<dbReference type="Gene3D" id="3.10.10.10">
    <property type="entry name" value="HIV Type 1 Reverse Transcriptase, subunit A, domain 1"/>
    <property type="match status" value="1"/>
</dbReference>